<dbReference type="Proteomes" id="UP000236743">
    <property type="component" value="Unassembled WGS sequence"/>
</dbReference>
<keyword evidence="2" id="KW-1185">Reference proteome</keyword>
<gene>
    <name evidence="1" type="ORF">SAMN04488115_102176</name>
</gene>
<dbReference type="AlphaFoldDB" id="A0A1H5V603"/>
<reference evidence="1 2" key="1">
    <citation type="submission" date="2016-10" db="EMBL/GenBank/DDBJ databases">
        <authorList>
            <person name="de Groot N.N."/>
        </authorList>
    </citation>
    <scope>NUCLEOTIDE SEQUENCE [LARGE SCALE GENOMIC DNA]</scope>
    <source>
        <strain evidence="1 2">DSM 26656</strain>
    </source>
</reference>
<name>A0A1H5V603_9HYPH</name>
<accession>A0A1H5V603</accession>
<organism evidence="1 2">
    <name type="scientific">Bosea lathyri</name>
    <dbReference type="NCBI Taxonomy" id="1036778"/>
    <lineage>
        <taxon>Bacteria</taxon>
        <taxon>Pseudomonadati</taxon>
        <taxon>Pseudomonadota</taxon>
        <taxon>Alphaproteobacteria</taxon>
        <taxon>Hyphomicrobiales</taxon>
        <taxon>Boseaceae</taxon>
        <taxon>Bosea</taxon>
    </lineage>
</organism>
<protein>
    <recommendedName>
        <fullName evidence="3">Helix-turn-helix domain-containing protein</fullName>
    </recommendedName>
</protein>
<evidence type="ECO:0008006" key="3">
    <source>
        <dbReference type="Google" id="ProtNLM"/>
    </source>
</evidence>
<evidence type="ECO:0000313" key="2">
    <source>
        <dbReference type="Proteomes" id="UP000236743"/>
    </source>
</evidence>
<sequence length="88" mass="9736">MGQVLHGSATTTEAVRRAIQHSQESLRALSKRYGINQKTVAKWKKRSSVADGCVVEQGPPAEFFGNPRHERTRAFLSNIRSFGEASHA</sequence>
<dbReference type="EMBL" id="FNUY01000002">
    <property type="protein sequence ID" value="SEF82805.1"/>
    <property type="molecule type" value="Genomic_DNA"/>
</dbReference>
<evidence type="ECO:0000313" key="1">
    <source>
        <dbReference type="EMBL" id="SEF82805.1"/>
    </source>
</evidence>
<proteinExistence type="predicted"/>